<reference evidence="2 3" key="1">
    <citation type="submission" date="2019-12" db="EMBL/GenBank/DDBJ databases">
        <authorList>
            <person name="Scholz U."/>
            <person name="Mascher M."/>
            <person name="Fiebig A."/>
        </authorList>
    </citation>
    <scope>NUCLEOTIDE SEQUENCE</scope>
</reference>
<dbReference type="PANTHER" id="PTHR45589">
    <property type="entry name" value="WD REPEAT DOMAIN 62, ISOFORM G"/>
    <property type="match status" value="1"/>
</dbReference>
<feature type="compositionally biased region" description="Basic and acidic residues" evidence="1">
    <location>
        <begin position="938"/>
        <end position="954"/>
    </location>
</feature>
<dbReference type="InterPro" id="IPR015943">
    <property type="entry name" value="WD40/YVTN_repeat-like_dom_sf"/>
</dbReference>
<accession>A0A7I8IGB9</accession>
<dbReference type="Pfam" id="PF00400">
    <property type="entry name" value="WD40"/>
    <property type="match status" value="3"/>
</dbReference>
<organism evidence="2">
    <name type="scientific">Spirodela intermedia</name>
    <name type="common">Intermediate duckweed</name>
    <dbReference type="NCBI Taxonomy" id="51605"/>
    <lineage>
        <taxon>Eukaryota</taxon>
        <taxon>Viridiplantae</taxon>
        <taxon>Streptophyta</taxon>
        <taxon>Embryophyta</taxon>
        <taxon>Tracheophyta</taxon>
        <taxon>Spermatophyta</taxon>
        <taxon>Magnoliopsida</taxon>
        <taxon>Liliopsida</taxon>
        <taxon>Araceae</taxon>
        <taxon>Lemnoideae</taxon>
        <taxon>Spirodela</taxon>
    </lineage>
</organism>
<dbReference type="InterPro" id="IPR001680">
    <property type="entry name" value="WD40_rpt"/>
</dbReference>
<dbReference type="EMBL" id="LR743589">
    <property type="protein sequence ID" value="CAA2616771.1"/>
    <property type="molecule type" value="Genomic_DNA"/>
</dbReference>
<feature type="compositionally biased region" description="Polar residues" evidence="1">
    <location>
        <begin position="905"/>
        <end position="915"/>
    </location>
</feature>
<dbReference type="SUPFAM" id="SSF50978">
    <property type="entry name" value="WD40 repeat-like"/>
    <property type="match status" value="1"/>
</dbReference>
<dbReference type="SUPFAM" id="SSF50998">
    <property type="entry name" value="Quinoprotein alcohol dehydrogenase-like"/>
    <property type="match status" value="1"/>
</dbReference>
<dbReference type="PANTHER" id="PTHR45589:SF1">
    <property type="entry name" value="WD REPEAT DOMAIN 62, ISOFORM G"/>
    <property type="match status" value="1"/>
</dbReference>
<dbReference type="InterPro" id="IPR052779">
    <property type="entry name" value="WDR62"/>
</dbReference>
<sequence>MWRKPKKADAVPKLILEEVIGLTTKNASGFSSDPSTSRCAYLAGCVVVLYDVGLDARTHLMVSSRVPKPFSCVALARQGRGFVAAGESGQAPAILLWDFSTGSLLSELKGHQYGVQSIDFSADVLFLLDLFPRKTLVSLGLHNDGFICLWDWKSGKLSAKIKASTTFCPLLSVSFLSEGGSFVTVGKKHLKLWSVRSLKSMSISVGKESLLVDGKPANLGCHKSSSFVSVVSTACTTKSDGGDYSSDSFSIYALTETGLLCAIDHGFSIGKCVDMEVRRGYSLSVSNDLIACACNSGTVQLFQVGSLLYVGNVKYGEPTAYFGLKNLIYQAQPSETLPEHDDAVPDAIACQFLSPTRLGVIYADHSFYIWDIDHIQKVSRCCILVAHSACIWDIKSLPFKDWDMTASTYTDNSSCHEVSFATCSADGTIRQWDLELLDHPKCSHEQRELIANQQMCSALDDHPFSVQLVSCGILEHGNADIEPHGQGFRSMAVSSDGQYLAAGDCGGNLHIFNLQTSTYTCIKEAHRAEILTVNFSKKKIGDNGELKSQHLVTGSKDRMIHVYDVQRNFDLVETLDDHSAPVTSVILTSDDCKLISCGADRCIYFRDVLMTDTGCRVMRRHNQLSSHGAIYDMAIEPADKIAITVGQDKKINKYNLSTGKLVVMLDPTGSYLVCSYSNKSLRIYDFVTGETVAQAMGHAEVITGSIFLPGCKHMISVSGDSCIFIWKLPALLSSKMLQKVKGNADHLPQAILPQSTSSLDATKNTVESGEHNINFDCVSEGGIAHKEDHGVPAVDHTEDSTFEFSISRLPKWARTKVTSKPILTQAKLLLKWSHIENLCLVQFLLRAGSKSNWRKDEASAKNATACCEVAAEKALNWNADATRQHAFSLTAEVGNSVDETVSDDPFSQKSTNLSPTLEGEESGIELPPSPSPLIDSSKIPHFDDSNPFLRRDQRPGPSEGNGMEDISEFRAALDHLDMAAEAAVSLCTRLGVQQSRGRASESLRGELLRVLETSLPSISERMETLTGIVGGDRVSPGSQIKQEALEFGPIVERFAGSLSDRVLELLKNKI</sequence>
<dbReference type="AlphaFoldDB" id="A0A7I8IGB9"/>
<proteinExistence type="predicted"/>
<protein>
    <submittedName>
        <fullName evidence="2">Uncharacterized protein</fullName>
    </submittedName>
</protein>
<dbReference type="SMART" id="SM00320">
    <property type="entry name" value="WD40"/>
    <property type="match status" value="11"/>
</dbReference>
<dbReference type="InterPro" id="IPR011047">
    <property type="entry name" value="Quinoprotein_ADH-like_sf"/>
</dbReference>
<dbReference type="InterPro" id="IPR036322">
    <property type="entry name" value="WD40_repeat_dom_sf"/>
</dbReference>
<feature type="region of interest" description="Disordered" evidence="1">
    <location>
        <begin position="898"/>
        <end position="964"/>
    </location>
</feature>
<dbReference type="Gene3D" id="2.130.10.10">
    <property type="entry name" value="YVTN repeat-like/Quinoprotein amine dehydrogenase"/>
    <property type="match status" value="4"/>
</dbReference>
<gene>
    <name evidence="2" type="ORF">SI7747_02002985</name>
</gene>
<evidence type="ECO:0000313" key="3">
    <source>
        <dbReference type="Proteomes" id="UP001189122"/>
    </source>
</evidence>
<dbReference type="EMBL" id="CACRZD030000002">
    <property type="protein sequence ID" value="CAA6656445.1"/>
    <property type="molecule type" value="Genomic_DNA"/>
</dbReference>
<keyword evidence="3" id="KW-1185">Reference proteome</keyword>
<dbReference type="Proteomes" id="UP001189122">
    <property type="component" value="Unassembled WGS sequence"/>
</dbReference>
<evidence type="ECO:0000313" key="2">
    <source>
        <dbReference type="EMBL" id="CAA2616771.1"/>
    </source>
</evidence>
<name>A0A7I8IGB9_SPIIN</name>
<evidence type="ECO:0000256" key="1">
    <source>
        <dbReference type="SAM" id="MobiDB-lite"/>
    </source>
</evidence>